<dbReference type="GO" id="GO:0000981">
    <property type="term" value="F:DNA-binding transcription factor activity, RNA polymerase II-specific"/>
    <property type="evidence" value="ECO:0007669"/>
    <property type="project" value="TreeGrafter"/>
</dbReference>
<keyword evidence="11" id="KW-1185">Reference proteome</keyword>
<feature type="domain" description="HTH myb-type" evidence="9">
    <location>
        <begin position="94"/>
        <end position="149"/>
    </location>
</feature>
<feature type="region of interest" description="Disordered" evidence="7">
    <location>
        <begin position="572"/>
        <end position="694"/>
    </location>
</feature>
<sequence>MVGEKQSSRARKASSNKDEHVAQALEQLPPVEGPLGAPARRSGKTSGKGWTPEEDEILRRAVALHDGRNWKKIATYFQGRTDVQCLHRWQKVLNPELIKGCWTKEEDRLIIELVATHGAKKWSLIASNLPGRIGKQCRERWHNHLNPDINRSEWTREEDEQLVALHASIGNQWAQLARNLPGRTDNAIKNHWNSTLKRRVEAGDFDYLFGAGDPAAAAAAPAPAAAAAAGSGAQRGKPAARQKQQQQRKRARRRQDESDDEQYGYQQPDAAYGEDDGAADDDEDWQQPGAGRSQQSKKRRRQSQQPQQRQQQQVGAHSPDGLEDEQYAYGYSGGYQEQHVLQFDAAAAAAAVEDTGRRFSPSAAHVPKRSRYSLPSSSLQQQQQHSGEQHSLGAWGLDPQGGQQQQQHSGALQGLGGAAAGPAGNLHGSSALPLFLKSPDRNVSSMLGQSPRLMACYSSSSNGRRNGRSPASVRHVPSAAAAAAAAAAMPLDEVEEADDAEALAAEALASLDTSRSPSLPFTGSTAKRRTWRASAAAAAAGMPMRQPLLSGHCSEGEEEATGRLRPIHEAAEHEHEHHRQRGAGSAAAEAAEWAGQGGLGRQQQHHCDGAGEVDEQQPYYEQQQRQRRLGWDGEEQLRGAAGRGGAMQGRHVAQGNGFSSGSGHSDKHLSSGQWQQLQAAQAEHARGSPRKRSLFAKAEDAGAVGGGSEMGAGMAAGGTDSSTHDQVQRLTAFAAAAAAAAVAAAAAAAHSDSGADKRQQHPSVEEIAATAAAAAAAAGADGVKHRLARTSSSNDCRQQQQQTGGKQGGMSAMHRALASMFLPAAAVSSAGPASGAKDEEQHAAAHLIDDAVSPALAAGSKAACSPSRLKGSSAPGIEQQQQQQLIGDLLGDAAALYGQTDSAGRSLQQLLGCPAAAADSKEVQQRRRLPHSDSLLQQLLQRSGADLGLPPSLGTPESLGGLFSAAGVGAFGSGSCTGRSSDGSGGGSSAAAAAAGAGGSSSFLQKLCGSSRRQLLSSDGAALGGAPGLSAAAGSRVAGGVNSIVGGTDAARAADGSRCSSLDLQAASPRDELLRMSPQQTAAAAAAAGAGAAVAAGAGAAAGDVAGAFGSPAEGVLFAERSSGQAGGQQQLRGSGQLRGEGLTPFSPGELGSSQHVMSFHTPYPLLYRQINSQEGPQHAASPPLPAPAGAAVVPGKQAAAGAASEAAAGEAPRPAGDGAGTCTKGETGTAAADVGGSSAGNGAPSLLEDMLMLRQLQQQQPSSSCGAAAGAAAAAAPAGMECVPDLNALLRLVTSTGAPLYQMAAQVLQNTRSPPPQ</sequence>
<dbReference type="InterPro" id="IPR017930">
    <property type="entry name" value="Myb_dom"/>
</dbReference>
<dbReference type="CDD" id="cd00167">
    <property type="entry name" value="SANT"/>
    <property type="match status" value="3"/>
</dbReference>
<evidence type="ECO:0000256" key="5">
    <source>
        <dbReference type="ARBA" id="ARBA00023163"/>
    </source>
</evidence>
<feature type="region of interest" description="Disordered" evidence="7">
    <location>
        <begin position="1174"/>
        <end position="1193"/>
    </location>
</feature>
<feature type="compositionally biased region" description="Low complexity" evidence="7">
    <location>
        <begin position="373"/>
        <end position="412"/>
    </location>
</feature>
<feature type="compositionally biased region" description="Polar residues" evidence="7">
    <location>
        <begin position="670"/>
        <end position="679"/>
    </location>
</feature>
<evidence type="ECO:0000256" key="7">
    <source>
        <dbReference type="SAM" id="MobiDB-lite"/>
    </source>
</evidence>
<dbReference type="SUPFAM" id="SSF46689">
    <property type="entry name" value="Homeodomain-like"/>
    <property type="match status" value="2"/>
</dbReference>
<evidence type="ECO:0000256" key="2">
    <source>
        <dbReference type="ARBA" id="ARBA00022737"/>
    </source>
</evidence>
<dbReference type="Pfam" id="PF13921">
    <property type="entry name" value="Myb_DNA-bind_6"/>
    <property type="match status" value="1"/>
</dbReference>
<keyword evidence="3" id="KW-0805">Transcription regulation</keyword>
<name>A0A383WD91_TETOB</name>
<dbReference type="InterPro" id="IPR001005">
    <property type="entry name" value="SANT/Myb"/>
</dbReference>
<feature type="domain" description="Myb-like" evidence="8">
    <location>
        <begin position="146"/>
        <end position="196"/>
    </location>
</feature>
<organism evidence="10 11">
    <name type="scientific">Tetradesmus obliquus</name>
    <name type="common">Green alga</name>
    <name type="synonym">Acutodesmus obliquus</name>
    <dbReference type="NCBI Taxonomy" id="3088"/>
    <lineage>
        <taxon>Eukaryota</taxon>
        <taxon>Viridiplantae</taxon>
        <taxon>Chlorophyta</taxon>
        <taxon>core chlorophytes</taxon>
        <taxon>Chlorophyceae</taxon>
        <taxon>CS clade</taxon>
        <taxon>Sphaeropleales</taxon>
        <taxon>Scenedesmaceae</taxon>
        <taxon>Tetradesmus</taxon>
    </lineage>
</organism>
<keyword evidence="4" id="KW-0238">DNA-binding</keyword>
<feature type="compositionally biased region" description="Low complexity" evidence="7">
    <location>
        <begin position="1122"/>
        <end position="1143"/>
    </location>
</feature>
<accession>A0A383WD91</accession>
<dbReference type="InterPro" id="IPR050560">
    <property type="entry name" value="MYB_TF"/>
</dbReference>
<dbReference type="STRING" id="3088.A0A383WD91"/>
<feature type="region of interest" description="Disordered" evidence="7">
    <location>
        <begin position="1122"/>
        <end position="1157"/>
    </location>
</feature>
<evidence type="ECO:0000256" key="4">
    <source>
        <dbReference type="ARBA" id="ARBA00023125"/>
    </source>
</evidence>
<dbReference type="InterPro" id="IPR009057">
    <property type="entry name" value="Homeodomain-like_sf"/>
</dbReference>
<dbReference type="PANTHER" id="PTHR45614:SF25">
    <property type="entry name" value="MYB PROTEIN"/>
    <property type="match status" value="1"/>
</dbReference>
<feature type="domain" description="Myb-like" evidence="8">
    <location>
        <begin position="50"/>
        <end position="93"/>
    </location>
</feature>
<feature type="region of interest" description="Disordered" evidence="7">
    <location>
        <begin position="1204"/>
        <end position="1225"/>
    </location>
</feature>
<feature type="compositionally biased region" description="Low complexity" evidence="7">
    <location>
        <begin position="228"/>
        <end position="245"/>
    </location>
</feature>
<evidence type="ECO:0000313" key="11">
    <source>
        <dbReference type="Proteomes" id="UP000256970"/>
    </source>
</evidence>
<feature type="region of interest" description="Disordered" evidence="7">
    <location>
        <begin position="228"/>
        <end position="330"/>
    </location>
</feature>
<evidence type="ECO:0000313" key="10">
    <source>
        <dbReference type="EMBL" id="SZX75069.1"/>
    </source>
</evidence>
<feature type="compositionally biased region" description="Acidic residues" evidence="7">
    <location>
        <begin position="272"/>
        <end position="285"/>
    </location>
</feature>
<evidence type="ECO:0000256" key="3">
    <source>
        <dbReference type="ARBA" id="ARBA00023015"/>
    </source>
</evidence>
<keyword evidence="2" id="KW-0677">Repeat</keyword>
<feature type="region of interest" description="Disordered" evidence="7">
    <location>
        <begin position="348"/>
        <end position="418"/>
    </location>
</feature>
<reference evidence="10 11" key="1">
    <citation type="submission" date="2016-10" db="EMBL/GenBank/DDBJ databases">
        <authorList>
            <person name="Cai Z."/>
        </authorList>
    </citation>
    <scope>NUCLEOTIDE SEQUENCE [LARGE SCALE GENOMIC DNA]</scope>
</reference>
<dbReference type="Proteomes" id="UP000256970">
    <property type="component" value="Unassembled WGS sequence"/>
</dbReference>
<dbReference type="GO" id="GO:0000978">
    <property type="term" value="F:RNA polymerase II cis-regulatory region sequence-specific DNA binding"/>
    <property type="evidence" value="ECO:0007669"/>
    <property type="project" value="TreeGrafter"/>
</dbReference>
<evidence type="ECO:0000256" key="1">
    <source>
        <dbReference type="ARBA" id="ARBA00004123"/>
    </source>
</evidence>
<gene>
    <name evidence="10" type="ORF">BQ4739_LOCUS15379</name>
</gene>
<keyword evidence="5" id="KW-0804">Transcription</keyword>
<feature type="compositionally biased region" description="Low complexity" evidence="7">
    <location>
        <begin position="303"/>
        <end position="313"/>
    </location>
</feature>
<evidence type="ECO:0000259" key="8">
    <source>
        <dbReference type="PROSITE" id="PS50090"/>
    </source>
</evidence>
<feature type="compositionally biased region" description="Low complexity" evidence="7">
    <location>
        <begin position="582"/>
        <end position="594"/>
    </location>
</feature>
<feature type="region of interest" description="Disordered" evidence="7">
    <location>
        <begin position="783"/>
        <end position="811"/>
    </location>
</feature>
<evidence type="ECO:0000256" key="6">
    <source>
        <dbReference type="ARBA" id="ARBA00023242"/>
    </source>
</evidence>
<feature type="region of interest" description="Disordered" evidence="7">
    <location>
        <begin position="456"/>
        <end position="475"/>
    </location>
</feature>
<feature type="domain" description="Myb-like" evidence="8">
    <location>
        <begin position="94"/>
        <end position="145"/>
    </location>
</feature>
<dbReference type="PANTHER" id="PTHR45614">
    <property type="entry name" value="MYB PROTEIN-RELATED"/>
    <property type="match status" value="1"/>
</dbReference>
<dbReference type="Pfam" id="PF00249">
    <property type="entry name" value="Myb_DNA-binding"/>
    <property type="match status" value="1"/>
</dbReference>
<feature type="region of interest" description="Disordered" evidence="7">
    <location>
        <begin position="1"/>
        <end position="52"/>
    </location>
</feature>
<protein>
    <submittedName>
        <fullName evidence="10">Uncharacterized protein</fullName>
    </submittedName>
</protein>
<feature type="domain" description="HTH myb-type" evidence="9">
    <location>
        <begin position="150"/>
        <end position="200"/>
    </location>
</feature>
<dbReference type="GO" id="GO:0005634">
    <property type="term" value="C:nucleus"/>
    <property type="evidence" value="ECO:0007669"/>
    <property type="project" value="UniProtKB-SubCell"/>
</dbReference>
<dbReference type="PROSITE" id="PS51294">
    <property type="entry name" value="HTH_MYB"/>
    <property type="match status" value="3"/>
</dbReference>
<dbReference type="FunFam" id="1.10.10.60:FF:000010">
    <property type="entry name" value="Transcriptional activator Myb isoform A"/>
    <property type="match status" value="1"/>
</dbReference>
<feature type="domain" description="HTH myb-type" evidence="9">
    <location>
        <begin position="50"/>
        <end position="93"/>
    </location>
</feature>
<proteinExistence type="predicted"/>
<dbReference type="FunFam" id="1.10.10.60:FF:000016">
    <property type="entry name" value="Transcriptional activator Myb isoform A"/>
    <property type="match status" value="1"/>
</dbReference>
<evidence type="ECO:0000259" key="9">
    <source>
        <dbReference type="PROSITE" id="PS51294"/>
    </source>
</evidence>
<dbReference type="EMBL" id="FNXT01001224">
    <property type="protein sequence ID" value="SZX75069.1"/>
    <property type="molecule type" value="Genomic_DNA"/>
</dbReference>
<dbReference type="SMART" id="SM00717">
    <property type="entry name" value="SANT"/>
    <property type="match status" value="3"/>
</dbReference>
<dbReference type="PROSITE" id="PS50090">
    <property type="entry name" value="MYB_LIKE"/>
    <property type="match status" value="3"/>
</dbReference>
<keyword evidence="6" id="KW-0539">Nucleus</keyword>
<comment type="subcellular location">
    <subcellularLocation>
        <location evidence="1">Nucleus</location>
    </subcellularLocation>
</comment>
<feature type="compositionally biased region" description="Low complexity" evidence="7">
    <location>
        <begin position="1204"/>
        <end position="1217"/>
    </location>
</feature>
<dbReference type="Gene3D" id="1.10.10.60">
    <property type="entry name" value="Homeodomain-like"/>
    <property type="match status" value="3"/>
</dbReference>